<dbReference type="Pfam" id="PF03237">
    <property type="entry name" value="Terminase_6N"/>
    <property type="match status" value="1"/>
</dbReference>
<dbReference type="Proteomes" id="UP001165586">
    <property type="component" value="Unassembled WGS sequence"/>
</dbReference>
<feature type="non-terminal residue" evidence="1">
    <location>
        <position position="180"/>
    </location>
</feature>
<evidence type="ECO:0000313" key="2">
    <source>
        <dbReference type="Proteomes" id="UP001165586"/>
    </source>
</evidence>
<reference evidence="1" key="1">
    <citation type="submission" date="2022-08" db="EMBL/GenBank/DDBJ databases">
        <authorList>
            <person name="Deng Y."/>
            <person name="Han X.-F."/>
            <person name="Zhang Y.-Q."/>
        </authorList>
    </citation>
    <scope>NUCLEOTIDE SEQUENCE</scope>
    <source>
        <strain evidence="1">CPCC 203386</strain>
    </source>
</reference>
<dbReference type="Gene3D" id="3.40.50.300">
    <property type="entry name" value="P-loop containing nucleotide triphosphate hydrolases"/>
    <property type="match status" value="1"/>
</dbReference>
<feature type="non-terminal residue" evidence="1">
    <location>
        <position position="1"/>
    </location>
</feature>
<name>A0ABT2HBZ3_9MICO</name>
<organism evidence="1 2">
    <name type="scientific">Herbiconiux daphne</name>
    <dbReference type="NCBI Taxonomy" id="2970914"/>
    <lineage>
        <taxon>Bacteria</taxon>
        <taxon>Bacillati</taxon>
        <taxon>Actinomycetota</taxon>
        <taxon>Actinomycetes</taxon>
        <taxon>Micrococcales</taxon>
        <taxon>Microbacteriaceae</taxon>
        <taxon>Herbiconiux</taxon>
    </lineage>
</organism>
<protein>
    <submittedName>
        <fullName evidence="1">Terminase family protein</fullName>
    </submittedName>
</protein>
<comment type="caution">
    <text evidence="1">The sequence shown here is derived from an EMBL/GenBank/DDBJ whole genome shotgun (WGS) entry which is preliminary data.</text>
</comment>
<proteinExistence type="predicted"/>
<accession>A0ABT2HBZ3</accession>
<gene>
    <name evidence="1" type="ORF">N1032_27400</name>
</gene>
<dbReference type="EMBL" id="JANLCJ010000731">
    <property type="protein sequence ID" value="MCS5737461.1"/>
    <property type="molecule type" value="Genomic_DNA"/>
</dbReference>
<dbReference type="InterPro" id="IPR027417">
    <property type="entry name" value="P-loop_NTPase"/>
</dbReference>
<evidence type="ECO:0000313" key="1">
    <source>
        <dbReference type="EMBL" id="MCS5737461.1"/>
    </source>
</evidence>
<keyword evidence="2" id="KW-1185">Reference proteome</keyword>
<dbReference type="RefSeq" id="WP_259543865.1">
    <property type="nucleotide sequence ID" value="NZ_JANLCJ010000731.1"/>
</dbReference>
<sequence>AREVENIGSGAIPRDAMLIDEITRDGDLIKSLSVRHVDGSINTINFFGAQNEAVLMGAKVRGILFDEEPEHNSLQIFAQLKTRLLNAGGAGVDGFMLFTATPEQGMTPLNVMFENDESGILYLQTASIFDNPTLTPEQIQKHIDAIPEYQRKMRIQGIPIMGSGQIFTIDEDLITITECY</sequence>